<feature type="domain" description="EDS1 EP" evidence="9">
    <location>
        <begin position="332"/>
        <end position="546"/>
    </location>
</feature>
<sequence length="563" mass="64610">MNQQLFCSGLEVASFIVSSGLLKLSWDKILDCYVGFHQNESRNSGFSLRWKFYAEANVNIIVFITSPICTKSHLQDSKEWIPPTANKESCRVFEFLCNDGNSFCIHKAAISLFDDHFDELLQLKTQCGRSAKPLIVTGHSLGGSVASLFTLWVLESLDISSAKRPLCLTFGSPLLGDKGFQQAISQHPAWNSCFLHVAATSKDSIPRLFIAPSHYLNSSIEAPKYDHYKPFGTFLLCGENGCACSENPEAVSELESVIIRKGVSQLGKPMLSSLQAGTILQLEAIRTRKEQQKRNELDNLIKKLEETCMRNKRKVFDPAKKLNEIKIKMAFLEWYKKCAKAIETGCYDFYKNRVARSDHDIIRHKKFLTNNWEKIVAQAEKKPQKQLVHLRSRWLYSGTTCRRMTEPLDIADYYRNGGSNYVENGRPHHYIKLEQWLEEDEKQSGVSVDSKKKQSVDVILTYDSCFWAHVEEARLCCKSMEVADIEFEQRESLRRKLKEFEAYVMEQIKKSALSSEIFLKGSSFMQWWKEYEKIMEPDYSSPLTNFMKNSKFQQYGSGCLTLD</sequence>
<accession>A0A6A2ZKU5</accession>
<dbReference type="Pfam" id="PF01764">
    <property type="entry name" value="Lipase_3"/>
    <property type="match status" value="1"/>
</dbReference>
<dbReference type="GO" id="GO:0006952">
    <property type="term" value="P:defense response"/>
    <property type="evidence" value="ECO:0007669"/>
    <property type="project" value="UniProtKB-KW"/>
</dbReference>
<dbReference type="InterPro" id="IPR041266">
    <property type="entry name" value="EDS1_EP"/>
</dbReference>
<evidence type="ECO:0000256" key="5">
    <source>
        <dbReference type="ARBA" id="ARBA00022821"/>
    </source>
</evidence>
<dbReference type="PANTHER" id="PTHR46898">
    <property type="entry name" value="SENESCENCE-ASSOCIATED CARBOXYLESTERASE 101"/>
    <property type="match status" value="1"/>
</dbReference>
<dbReference type="InterPro" id="IPR044603">
    <property type="entry name" value="SAG101-like"/>
</dbReference>
<dbReference type="AlphaFoldDB" id="A0A6A2ZKU5"/>
<dbReference type="GO" id="GO:0005634">
    <property type="term" value="C:nucleus"/>
    <property type="evidence" value="ECO:0007669"/>
    <property type="project" value="UniProtKB-SubCell"/>
</dbReference>
<reference evidence="10" key="1">
    <citation type="submission" date="2019-09" db="EMBL/GenBank/DDBJ databases">
        <title>Draft genome information of white flower Hibiscus syriacus.</title>
        <authorList>
            <person name="Kim Y.-M."/>
        </authorList>
    </citation>
    <scope>NUCLEOTIDE SEQUENCE [LARGE SCALE GENOMIC DNA]</scope>
    <source>
        <strain evidence="10">YM2019G1</strain>
    </source>
</reference>
<organism evidence="10 11">
    <name type="scientific">Hibiscus syriacus</name>
    <name type="common">Rose of Sharon</name>
    <dbReference type="NCBI Taxonomy" id="106335"/>
    <lineage>
        <taxon>Eukaryota</taxon>
        <taxon>Viridiplantae</taxon>
        <taxon>Streptophyta</taxon>
        <taxon>Embryophyta</taxon>
        <taxon>Tracheophyta</taxon>
        <taxon>Spermatophyta</taxon>
        <taxon>Magnoliopsida</taxon>
        <taxon>eudicotyledons</taxon>
        <taxon>Gunneridae</taxon>
        <taxon>Pentapetalae</taxon>
        <taxon>rosids</taxon>
        <taxon>malvids</taxon>
        <taxon>Malvales</taxon>
        <taxon>Malvaceae</taxon>
        <taxon>Malvoideae</taxon>
        <taxon>Hibiscus</taxon>
    </lineage>
</organism>
<dbReference type="Proteomes" id="UP000436088">
    <property type="component" value="Unassembled WGS sequence"/>
</dbReference>
<dbReference type="GO" id="GO:0005737">
    <property type="term" value="C:cytoplasm"/>
    <property type="evidence" value="ECO:0007669"/>
    <property type="project" value="UniProtKB-SubCell"/>
</dbReference>
<dbReference type="Pfam" id="PF18117">
    <property type="entry name" value="EDS1_EP"/>
    <property type="match status" value="1"/>
</dbReference>
<dbReference type="Gene3D" id="3.40.50.1820">
    <property type="entry name" value="alpha/beta hydrolase"/>
    <property type="match status" value="1"/>
</dbReference>
<evidence type="ECO:0000313" key="10">
    <source>
        <dbReference type="EMBL" id="KAE8691545.1"/>
    </source>
</evidence>
<evidence type="ECO:0000256" key="4">
    <source>
        <dbReference type="ARBA" id="ARBA00022801"/>
    </source>
</evidence>
<evidence type="ECO:0000256" key="1">
    <source>
        <dbReference type="ARBA" id="ARBA00004123"/>
    </source>
</evidence>
<dbReference type="InterPro" id="IPR029058">
    <property type="entry name" value="AB_hydrolase_fold"/>
</dbReference>
<dbReference type="GO" id="GO:0006629">
    <property type="term" value="P:lipid metabolic process"/>
    <property type="evidence" value="ECO:0007669"/>
    <property type="project" value="InterPro"/>
</dbReference>
<comment type="subcellular location">
    <subcellularLocation>
        <location evidence="2">Cytoplasm</location>
    </subcellularLocation>
    <subcellularLocation>
        <location evidence="1">Nucleus</location>
    </subcellularLocation>
</comment>
<evidence type="ECO:0000313" key="11">
    <source>
        <dbReference type="Proteomes" id="UP000436088"/>
    </source>
</evidence>
<comment type="caution">
    <text evidence="10">The sequence shown here is derived from an EMBL/GenBank/DDBJ whole genome shotgun (WGS) entry which is preliminary data.</text>
</comment>
<keyword evidence="11" id="KW-1185">Reference proteome</keyword>
<dbReference type="EMBL" id="VEPZ02001148">
    <property type="protein sequence ID" value="KAE8691545.1"/>
    <property type="molecule type" value="Genomic_DNA"/>
</dbReference>
<dbReference type="SUPFAM" id="SSF53474">
    <property type="entry name" value="alpha/beta-Hydrolases"/>
    <property type="match status" value="1"/>
</dbReference>
<dbReference type="GO" id="GO:0052689">
    <property type="term" value="F:carboxylic ester hydrolase activity"/>
    <property type="evidence" value="ECO:0007669"/>
    <property type="project" value="InterPro"/>
</dbReference>
<evidence type="ECO:0000256" key="7">
    <source>
        <dbReference type="SAM" id="Coils"/>
    </source>
</evidence>
<feature type="domain" description="Fungal lipase-type" evidence="8">
    <location>
        <begin position="107"/>
        <end position="209"/>
    </location>
</feature>
<keyword evidence="3" id="KW-0963">Cytoplasm</keyword>
<evidence type="ECO:0000256" key="2">
    <source>
        <dbReference type="ARBA" id="ARBA00004496"/>
    </source>
</evidence>
<feature type="coiled-coil region" evidence="7">
    <location>
        <begin position="287"/>
        <end position="314"/>
    </location>
</feature>
<evidence type="ECO:0000256" key="6">
    <source>
        <dbReference type="ARBA" id="ARBA00023242"/>
    </source>
</evidence>
<keyword evidence="6" id="KW-0539">Nucleus</keyword>
<dbReference type="InterPro" id="IPR002921">
    <property type="entry name" value="Fungal_lipase-type"/>
</dbReference>
<protein>
    <submittedName>
        <fullName evidence="10">SAG101 protein</fullName>
    </submittedName>
</protein>
<evidence type="ECO:0000259" key="8">
    <source>
        <dbReference type="Pfam" id="PF01764"/>
    </source>
</evidence>
<gene>
    <name evidence="10" type="ORF">F3Y22_tig00110889pilonHSYRG00019</name>
</gene>
<name>A0A6A2ZKU5_HIBSY</name>
<keyword evidence="5" id="KW-0611">Plant defense</keyword>
<evidence type="ECO:0000256" key="3">
    <source>
        <dbReference type="ARBA" id="ARBA00022490"/>
    </source>
</evidence>
<proteinExistence type="predicted"/>
<keyword evidence="7" id="KW-0175">Coiled coil</keyword>
<dbReference type="PANTHER" id="PTHR46898:SF3">
    <property type="entry name" value="FUNGAL LIPASE-LIKE DOMAIN-CONTAINING PROTEIN"/>
    <property type="match status" value="1"/>
</dbReference>
<evidence type="ECO:0000259" key="9">
    <source>
        <dbReference type="Pfam" id="PF18117"/>
    </source>
</evidence>
<keyword evidence="4" id="KW-0378">Hydrolase</keyword>